<feature type="compositionally biased region" description="Basic and acidic residues" evidence="1">
    <location>
        <begin position="9"/>
        <end position="18"/>
    </location>
</feature>
<feature type="domain" description="VIT" evidence="3">
    <location>
        <begin position="20"/>
        <end position="148"/>
    </location>
</feature>
<dbReference type="InterPro" id="IPR013694">
    <property type="entry name" value="VIT"/>
</dbReference>
<dbReference type="PANTHER" id="PTHR45737">
    <property type="entry name" value="VON WILLEBRAND FACTOR A DOMAIN-CONTAINING PROTEIN 5A"/>
    <property type="match status" value="1"/>
</dbReference>
<dbReference type="SMART" id="SM00609">
    <property type="entry name" value="VIT"/>
    <property type="match status" value="1"/>
</dbReference>
<feature type="domain" description="VWFA" evidence="2">
    <location>
        <begin position="297"/>
        <end position="467"/>
    </location>
</feature>
<evidence type="ECO:0000313" key="5">
    <source>
        <dbReference type="Proteomes" id="UP000598146"/>
    </source>
</evidence>
<dbReference type="PANTHER" id="PTHR45737:SF6">
    <property type="entry name" value="VON WILLEBRAND FACTOR A DOMAIN-CONTAINING PROTEIN 5A"/>
    <property type="match status" value="1"/>
</dbReference>
<comment type="caution">
    <text evidence="4">The sequence shown here is derived from an EMBL/GenBank/DDBJ whole genome shotgun (WGS) entry which is preliminary data.</text>
</comment>
<feature type="region of interest" description="Disordered" evidence="1">
    <location>
        <begin position="1"/>
        <end position="30"/>
    </location>
</feature>
<dbReference type="EMBL" id="JADQTO010000012">
    <property type="protein sequence ID" value="MBG0564808.1"/>
    <property type="molecule type" value="Genomic_DNA"/>
</dbReference>
<keyword evidence="5" id="KW-1185">Reference proteome</keyword>
<dbReference type="Pfam" id="PF08487">
    <property type="entry name" value="VIT"/>
    <property type="match status" value="1"/>
</dbReference>
<feature type="compositionally biased region" description="Low complexity" evidence="1">
    <location>
        <begin position="706"/>
        <end position="722"/>
    </location>
</feature>
<feature type="region of interest" description="Disordered" evidence="1">
    <location>
        <begin position="808"/>
        <end position="894"/>
    </location>
</feature>
<evidence type="ECO:0000256" key="1">
    <source>
        <dbReference type="SAM" id="MobiDB-lite"/>
    </source>
</evidence>
<dbReference type="Proteomes" id="UP000598146">
    <property type="component" value="Unassembled WGS sequence"/>
</dbReference>
<dbReference type="SMART" id="SM00327">
    <property type="entry name" value="VWA"/>
    <property type="match status" value="1"/>
</dbReference>
<dbReference type="AlphaFoldDB" id="A0A931FYP5"/>
<dbReference type="InterPro" id="IPR036465">
    <property type="entry name" value="vWFA_dom_sf"/>
</dbReference>
<feature type="compositionally biased region" description="Low complexity" evidence="1">
    <location>
        <begin position="864"/>
        <end position="887"/>
    </location>
</feature>
<reference evidence="4" key="1">
    <citation type="submission" date="2020-11" db="EMBL/GenBank/DDBJ databases">
        <title>Isolation and identification of active actinomycetes.</title>
        <authorList>
            <person name="Sun X."/>
        </authorList>
    </citation>
    <scope>NUCLEOTIDE SEQUENCE</scope>
    <source>
        <strain evidence="4">NEAU-A11</strain>
    </source>
</reference>
<gene>
    <name evidence="4" type="ORF">I4J89_25495</name>
</gene>
<dbReference type="PROSITE" id="PS51468">
    <property type="entry name" value="VIT"/>
    <property type="match status" value="1"/>
</dbReference>
<protein>
    <submittedName>
        <fullName evidence="4">VWA domain-containing protein</fullName>
    </submittedName>
</protein>
<accession>A0A931FYP5</accession>
<evidence type="ECO:0000313" key="4">
    <source>
        <dbReference type="EMBL" id="MBG0564808.1"/>
    </source>
</evidence>
<dbReference type="SUPFAM" id="SSF53300">
    <property type="entry name" value="vWA-like"/>
    <property type="match status" value="1"/>
</dbReference>
<dbReference type="InterPro" id="IPR002035">
    <property type="entry name" value="VWF_A"/>
</dbReference>
<feature type="compositionally biased region" description="Pro residues" evidence="1">
    <location>
        <begin position="646"/>
        <end position="664"/>
    </location>
</feature>
<dbReference type="RefSeq" id="WP_196416582.1">
    <property type="nucleotide sequence ID" value="NZ_JADQTO010000012.1"/>
</dbReference>
<dbReference type="Gene3D" id="3.40.50.410">
    <property type="entry name" value="von Willebrand factor, type A domain"/>
    <property type="match status" value="1"/>
</dbReference>
<name>A0A931FYP5_9ACTN</name>
<evidence type="ECO:0000259" key="2">
    <source>
        <dbReference type="PROSITE" id="PS50234"/>
    </source>
</evidence>
<dbReference type="Pfam" id="PF13768">
    <property type="entry name" value="VWA_3"/>
    <property type="match status" value="1"/>
</dbReference>
<dbReference type="PROSITE" id="PS50234">
    <property type="entry name" value="VWFA"/>
    <property type="match status" value="1"/>
</dbReference>
<organism evidence="4 5">
    <name type="scientific">Actinoplanes aureus</name>
    <dbReference type="NCBI Taxonomy" id="2792083"/>
    <lineage>
        <taxon>Bacteria</taxon>
        <taxon>Bacillati</taxon>
        <taxon>Actinomycetota</taxon>
        <taxon>Actinomycetes</taxon>
        <taxon>Micromonosporales</taxon>
        <taxon>Micromonosporaceae</taxon>
        <taxon>Actinoplanes</taxon>
    </lineage>
</organism>
<evidence type="ECO:0000259" key="3">
    <source>
        <dbReference type="PROSITE" id="PS51468"/>
    </source>
</evidence>
<feature type="region of interest" description="Disordered" evidence="1">
    <location>
        <begin position="646"/>
        <end position="722"/>
    </location>
</feature>
<sequence>MIISVNPMRPEERDRLRDQPGSGVGTLHTERGNLPLDRLDVQARISGLLVRTELTTEFVNAHDTALEATYIFPLPDRAAVTAMSMTAADRTVAAELRERGEARAEYDRAVAAGQRASIAEEERPDVFTMRVGNILPGERVTVRLRLVGPLAYEDGAATFRFPLVVAPRYVPGALLPGPYVGDGQHPDTDAVPDASRISPPVLLPGFPNPLRLSIGVDIDPAGLDLGEVRSSLHTVTDDDGTLRIAPGERADRDFVLRLAYAAGGETAVAVPDEEGNEGTYQLVVLPPEAAATPRPKDVVLLLDRSGSMSGWKMVAARRAAARVIDTLTAADRFTVLTFDHLVERPDGLADGLVEASDRNRYRAVEHLARADARGGTELLSPLTTGLALLSDSTGRDRVLVLVTDGQVGNEDQIVREISGQIGTTRVHTVGIDRAVNAGFLGRLAALGAGRAELVESEDRLDEAMEHIHRRIGAPVVTGLSVTDDGITLLGDTRSPARLPGLYPGVPLVVTGRYTGTPGGSLSVTGRTRDEQDFRTAVAVQQRSEQAVTSLWARARIRDLEDAYAAGNRSLEQQIVATSLRFGVLCRFTAYVAVDERVVNEGGQSKRVTQPVELPSGWEPPATGVAARASGAWLGLASEASLAAPVAPMPPPAPGGPMPSKPPFSPVRALSADAAGTPRGAAKQGRRATPPAPHRVPLDDADVPYFTQTGATSAPGSTGAGQAPYDVAVPDQVTEFRALLAVEAGRLRDAAHLPPADRRDLLDDLVTRLAVLLETVPGRFPQVRALVELLHGTASLEEKWAKALQVLTEDGGDTAPSSGDVDGGRDARPGSEAGTASAGDRRTPPTSNPGTAPAGERGKAPAEDSSGSPGSGNTPPTGTGQPPSRGPGEVPFWKR</sequence>
<proteinExistence type="predicted"/>